<dbReference type="InterPro" id="IPR029056">
    <property type="entry name" value="Ribokinase-like"/>
</dbReference>
<dbReference type="InterPro" id="IPR002173">
    <property type="entry name" value="Carboh/pur_kinase_PfkB_CS"/>
</dbReference>
<dbReference type="PANTHER" id="PTHR43085">
    <property type="entry name" value="HEXOKINASE FAMILY MEMBER"/>
    <property type="match status" value="1"/>
</dbReference>
<dbReference type="Gene3D" id="3.40.1190.20">
    <property type="match status" value="1"/>
</dbReference>
<comment type="caution">
    <text evidence="7">The sequence shown here is derived from an EMBL/GenBank/DDBJ whole genome shotgun (WGS) entry which is preliminary data.</text>
</comment>
<evidence type="ECO:0000256" key="5">
    <source>
        <dbReference type="ARBA" id="ARBA00022840"/>
    </source>
</evidence>
<dbReference type="PROSITE" id="PS00584">
    <property type="entry name" value="PFKB_KINASES_2"/>
    <property type="match status" value="1"/>
</dbReference>
<name>A0A1H3FS80_9BACI</name>
<evidence type="ECO:0000256" key="3">
    <source>
        <dbReference type="ARBA" id="ARBA00022741"/>
    </source>
</evidence>
<evidence type="ECO:0000313" key="8">
    <source>
        <dbReference type="Proteomes" id="UP000198647"/>
    </source>
</evidence>
<reference evidence="7 8" key="1">
    <citation type="submission" date="2016-10" db="EMBL/GenBank/DDBJ databases">
        <authorList>
            <person name="Varghese N."/>
            <person name="Submissions S."/>
        </authorList>
    </citation>
    <scope>NUCLEOTIDE SEQUENCE [LARGE SCALE GENOMIC DNA]</scope>
    <source>
        <strain evidence="7 8">DSM 20748</strain>
    </source>
</reference>
<dbReference type="EMBL" id="FNOS01000004">
    <property type="protein sequence ID" value="SDX93705.1"/>
    <property type="molecule type" value="Genomic_DNA"/>
</dbReference>
<protein>
    <submittedName>
        <fullName evidence="7">2-dehydro-3-deoxygluconokinase</fullName>
    </submittedName>
</protein>
<comment type="similarity">
    <text evidence="1">Belongs to the carbohydrate kinase PfkB family.</text>
</comment>
<dbReference type="InterPro" id="IPR050306">
    <property type="entry name" value="PfkB_Carbo_kinase"/>
</dbReference>
<keyword evidence="4" id="KW-0418">Kinase</keyword>
<evidence type="ECO:0000256" key="2">
    <source>
        <dbReference type="ARBA" id="ARBA00022679"/>
    </source>
</evidence>
<keyword evidence="5" id="KW-0067">ATP-binding</keyword>
<gene>
    <name evidence="7" type="ORF">SAMN04488081_1657</name>
</gene>
<dbReference type="RefSeq" id="WP_093107071.1">
    <property type="nucleotide sequence ID" value="NZ_FNOS01000004.1"/>
</dbReference>
<organism evidence="7 8">
    <name type="scientific">Salimicrobium album</name>
    <dbReference type="NCBI Taxonomy" id="50717"/>
    <lineage>
        <taxon>Bacteria</taxon>
        <taxon>Bacillati</taxon>
        <taxon>Bacillota</taxon>
        <taxon>Bacilli</taxon>
        <taxon>Bacillales</taxon>
        <taxon>Bacillaceae</taxon>
        <taxon>Salimicrobium</taxon>
    </lineage>
</organism>
<accession>A0A1H3FS80</accession>
<dbReference type="InterPro" id="IPR011611">
    <property type="entry name" value="PfkB_dom"/>
</dbReference>
<dbReference type="PANTHER" id="PTHR43085:SF1">
    <property type="entry name" value="PSEUDOURIDINE KINASE-RELATED"/>
    <property type="match status" value="1"/>
</dbReference>
<keyword evidence="8" id="KW-1185">Reference proteome</keyword>
<evidence type="ECO:0000259" key="6">
    <source>
        <dbReference type="Pfam" id="PF00294"/>
    </source>
</evidence>
<dbReference type="Proteomes" id="UP000198647">
    <property type="component" value="Unassembled WGS sequence"/>
</dbReference>
<dbReference type="CDD" id="cd01166">
    <property type="entry name" value="KdgK"/>
    <property type="match status" value="1"/>
</dbReference>
<dbReference type="Pfam" id="PF00294">
    <property type="entry name" value="PfkB"/>
    <property type="match status" value="1"/>
</dbReference>
<feature type="domain" description="Carbohydrate kinase PfkB" evidence="6">
    <location>
        <begin position="1"/>
        <end position="299"/>
    </location>
</feature>
<dbReference type="SUPFAM" id="SSF53613">
    <property type="entry name" value="Ribokinase-like"/>
    <property type="match status" value="1"/>
</dbReference>
<proteinExistence type="inferred from homology"/>
<sequence>MKDVITIGEAMVVFNPSKTGPLRFVPSFDRNIGGAELNVLVGCARLGLTTGWLSSLGEDEFGTFINNFARGEGIDVSEVKRTRNYPTSLNFKEIREDGSGKTFYYRDQTPTRDLYAEDLNENYIKNSRILHVTGIFPALHEGARLYMKEAIAIAKRYNVTIALDPNIRLKLWSKEEARETLKTFLPDVDILLAGKEEMEIIFETDDEDEMYARAQSYKIQDIVIKDGKNGASGMRNGISLHEKARNPAKVVDTVGAGDGFDAGYLYGYLQGWSLKKCLQFSNTIGSMVVSVIGDNEGLPYLSEVQEVLGEKEMIER</sequence>
<keyword evidence="3" id="KW-0547">Nucleotide-binding</keyword>
<evidence type="ECO:0000256" key="4">
    <source>
        <dbReference type="ARBA" id="ARBA00022777"/>
    </source>
</evidence>
<evidence type="ECO:0000256" key="1">
    <source>
        <dbReference type="ARBA" id="ARBA00010688"/>
    </source>
</evidence>
<evidence type="ECO:0000313" key="7">
    <source>
        <dbReference type="EMBL" id="SDX93705.1"/>
    </source>
</evidence>
<keyword evidence="2" id="KW-0808">Transferase</keyword>